<dbReference type="AlphaFoldDB" id="W9Y5T0"/>
<reference evidence="6 7" key="1">
    <citation type="submission" date="2013-03" db="EMBL/GenBank/DDBJ databases">
        <title>The Genome Sequence of Capronia epimyces CBS 606.96.</title>
        <authorList>
            <consortium name="The Broad Institute Genomics Platform"/>
            <person name="Cuomo C."/>
            <person name="de Hoog S."/>
            <person name="Gorbushina A."/>
            <person name="Walker B."/>
            <person name="Young S.K."/>
            <person name="Zeng Q."/>
            <person name="Gargeya S."/>
            <person name="Fitzgerald M."/>
            <person name="Haas B."/>
            <person name="Abouelleil A."/>
            <person name="Allen A.W."/>
            <person name="Alvarado L."/>
            <person name="Arachchi H.M."/>
            <person name="Berlin A.M."/>
            <person name="Chapman S.B."/>
            <person name="Gainer-Dewar J."/>
            <person name="Goldberg J."/>
            <person name="Griggs A."/>
            <person name="Gujja S."/>
            <person name="Hansen M."/>
            <person name="Howarth C."/>
            <person name="Imamovic A."/>
            <person name="Ireland A."/>
            <person name="Larimer J."/>
            <person name="McCowan C."/>
            <person name="Murphy C."/>
            <person name="Pearson M."/>
            <person name="Poon T.W."/>
            <person name="Priest M."/>
            <person name="Roberts A."/>
            <person name="Saif S."/>
            <person name="Shea T."/>
            <person name="Sisk P."/>
            <person name="Sykes S."/>
            <person name="Wortman J."/>
            <person name="Nusbaum C."/>
            <person name="Birren B."/>
        </authorList>
    </citation>
    <scope>NUCLEOTIDE SEQUENCE [LARGE SCALE GENOMIC DNA]</scope>
    <source>
        <strain evidence="6 7">CBS 606.96</strain>
    </source>
</reference>
<dbReference type="PROSITE" id="PS50048">
    <property type="entry name" value="ZN2_CY6_FUNGAL_2"/>
    <property type="match status" value="1"/>
</dbReference>
<feature type="domain" description="Zn(2)-C6 fungal-type" evidence="5">
    <location>
        <begin position="9"/>
        <end position="37"/>
    </location>
</feature>
<dbReference type="EMBL" id="AMGY01000004">
    <property type="protein sequence ID" value="EXJ84985.1"/>
    <property type="molecule type" value="Genomic_DNA"/>
</dbReference>
<dbReference type="PROSITE" id="PS00463">
    <property type="entry name" value="ZN2_CY6_FUNGAL_1"/>
    <property type="match status" value="1"/>
</dbReference>
<dbReference type="HOGENOM" id="CLU_019524_3_0_1"/>
<name>W9Y5T0_9EURO</name>
<evidence type="ECO:0000259" key="5">
    <source>
        <dbReference type="PROSITE" id="PS50048"/>
    </source>
</evidence>
<gene>
    <name evidence="6" type="ORF">A1O3_05660</name>
</gene>
<dbReference type="GO" id="GO:0008270">
    <property type="term" value="F:zinc ion binding"/>
    <property type="evidence" value="ECO:0007669"/>
    <property type="project" value="InterPro"/>
</dbReference>
<organism evidence="6 7">
    <name type="scientific">Capronia epimyces CBS 606.96</name>
    <dbReference type="NCBI Taxonomy" id="1182542"/>
    <lineage>
        <taxon>Eukaryota</taxon>
        <taxon>Fungi</taxon>
        <taxon>Dikarya</taxon>
        <taxon>Ascomycota</taxon>
        <taxon>Pezizomycotina</taxon>
        <taxon>Eurotiomycetes</taxon>
        <taxon>Chaetothyriomycetidae</taxon>
        <taxon>Chaetothyriales</taxon>
        <taxon>Herpotrichiellaceae</taxon>
        <taxon>Capronia</taxon>
    </lineage>
</organism>
<dbReference type="GeneID" id="19169770"/>
<comment type="caution">
    <text evidence="6">The sequence shown here is derived from an EMBL/GenBank/DDBJ whole genome shotgun (WGS) entry which is preliminary data.</text>
</comment>
<protein>
    <recommendedName>
        <fullName evidence="5">Zn(2)-C6 fungal-type domain-containing protein</fullName>
    </recommendedName>
</protein>
<evidence type="ECO:0000313" key="6">
    <source>
        <dbReference type="EMBL" id="EXJ84985.1"/>
    </source>
</evidence>
<sequence>MPGVPSGRGCDACRKQKKKCDLSTHPCPRCRRLDIPCIGLGQQRYKFVKAEGSSCSLVPARPQTRTVLPQTHVFRSLSNEHTQRVSAFTDKINPLIGVKFNLAWTYGDYLVDVPARLGTNEALDKAADTLLAALQRYSSPAVEVTLLVLEKYTLALAALRMCLDDPVTARSCETLAAIVLLLSCQQFLWKPTRVSTAHSEGAAQILRLRGRPGTCEPFERNLLLALRGVVLLQSLFSDNIIFTDREWLEVFETGQDQDTLSPEGRAIQCLTRAPNLMRRAKAALIAADASESHLMELRDESQRLRDDLEPHLTTLRQRLGVANSPTVSNDPNATVWLDLRHCHFLRSYSLGLAMAIIINEIVIAVTGDGDGDASPVLQESELFSGEIVRLAHIASQYRPLGASSLGLCLIAAEIGASDPGTKSAARQLRLEYETDFHAPDARTSTTTTTELQLICGRCTTRARMLQ</sequence>
<keyword evidence="1" id="KW-0805">Transcription regulation</keyword>
<dbReference type="SUPFAM" id="SSF57701">
    <property type="entry name" value="Zn2/Cys6 DNA-binding domain"/>
    <property type="match status" value="1"/>
</dbReference>
<evidence type="ECO:0000313" key="7">
    <source>
        <dbReference type="Proteomes" id="UP000019478"/>
    </source>
</evidence>
<dbReference type="STRING" id="1182542.W9Y5T0"/>
<dbReference type="eggNOG" id="ENOG502SMME">
    <property type="taxonomic scope" value="Eukaryota"/>
</dbReference>
<keyword evidence="4" id="KW-0539">Nucleus</keyword>
<evidence type="ECO:0000256" key="4">
    <source>
        <dbReference type="ARBA" id="ARBA00023242"/>
    </source>
</evidence>
<dbReference type="RefSeq" id="XP_007733970.1">
    <property type="nucleotide sequence ID" value="XM_007735780.1"/>
</dbReference>
<dbReference type="GO" id="GO:0000981">
    <property type="term" value="F:DNA-binding transcription factor activity, RNA polymerase II-specific"/>
    <property type="evidence" value="ECO:0007669"/>
    <property type="project" value="InterPro"/>
</dbReference>
<dbReference type="Gene3D" id="4.10.240.10">
    <property type="entry name" value="Zn(2)-C6 fungal-type DNA-binding domain"/>
    <property type="match status" value="1"/>
</dbReference>
<dbReference type="PANTHER" id="PTHR38111:SF11">
    <property type="entry name" value="TRANSCRIPTION FACTOR DOMAIN-CONTAINING PROTEIN-RELATED"/>
    <property type="match status" value="1"/>
</dbReference>
<keyword evidence="3" id="KW-0804">Transcription</keyword>
<dbReference type="CDD" id="cd00067">
    <property type="entry name" value="GAL4"/>
    <property type="match status" value="1"/>
</dbReference>
<keyword evidence="2" id="KW-0238">DNA-binding</keyword>
<accession>W9Y5T0</accession>
<dbReference type="InterPro" id="IPR053178">
    <property type="entry name" value="Osmoadaptation_assoc"/>
</dbReference>
<dbReference type="SMART" id="SM00066">
    <property type="entry name" value="GAL4"/>
    <property type="match status" value="1"/>
</dbReference>
<dbReference type="PANTHER" id="PTHR38111">
    <property type="entry name" value="ZN(2)-C6 FUNGAL-TYPE DOMAIN-CONTAINING PROTEIN-RELATED"/>
    <property type="match status" value="1"/>
</dbReference>
<dbReference type="Pfam" id="PF00172">
    <property type="entry name" value="Zn_clus"/>
    <property type="match status" value="1"/>
</dbReference>
<proteinExistence type="predicted"/>
<evidence type="ECO:0000256" key="1">
    <source>
        <dbReference type="ARBA" id="ARBA00023015"/>
    </source>
</evidence>
<dbReference type="OrthoDB" id="4314040at2759"/>
<dbReference type="Proteomes" id="UP000019478">
    <property type="component" value="Unassembled WGS sequence"/>
</dbReference>
<dbReference type="InterPro" id="IPR001138">
    <property type="entry name" value="Zn2Cys6_DnaBD"/>
</dbReference>
<evidence type="ECO:0000256" key="3">
    <source>
        <dbReference type="ARBA" id="ARBA00023163"/>
    </source>
</evidence>
<keyword evidence="7" id="KW-1185">Reference proteome</keyword>
<dbReference type="InterPro" id="IPR036864">
    <property type="entry name" value="Zn2-C6_fun-type_DNA-bd_sf"/>
</dbReference>
<evidence type="ECO:0000256" key="2">
    <source>
        <dbReference type="ARBA" id="ARBA00023125"/>
    </source>
</evidence>
<dbReference type="GO" id="GO:0003677">
    <property type="term" value="F:DNA binding"/>
    <property type="evidence" value="ECO:0007669"/>
    <property type="project" value="UniProtKB-KW"/>
</dbReference>